<reference evidence="3" key="1">
    <citation type="journal article" date="2019" name="Emerg. Microbes Infect.">
        <title>Comprehensive subspecies identification of 175 nontuberculous mycobacteria species based on 7547 genomic profiles.</title>
        <authorList>
            <person name="Matsumoto Y."/>
            <person name="Kinjo T."/>
            <person name="Motooka D."/>
            <person name="Nabeya D."/>
            <person name="Jung N."/>
            <person name="Uechi K."/>
            <person name="Horii T."/>
            <person name="Iida T."/>
            <person name="Fujita J."/>
            <person name="Nakamura S."/>
        </authorList>
    </citation>
    <scope>NUCLEOTIDE SEQUENCE [LARGE SCALE GENOMIC DNA]</scope>
    <source>
        <strain evidence="3">JCM 13671</strain>
    </source>
</reference>
<evidence type="ECO:0008006" key="5">
    <source>
        <dbReference type="Google" id="ProtNLM"/>
    </source>
</evidence>
<feature type="transmembrane region" description="Helical" evidence="2">
    <location>
        <begin position="231"/>
        <end position="263"/>
    </location>
</feature>
<gene>
    <name evidence="3" type="ORF">MCNF_07480</name>
</gene>
<sequence>MTETPPPPPGSTPPPGDYPPPPPGGPGAVPPPPQGGYPPPPQGGYPPPPQGGYPPPPQGGYPPPPQGGYPPPPQGGYPPPAPPAGGYPPPPPAQGGYAPPPVGYGAPAPAFSVGDGFSWAWNKFSKNAGPLIVATLVLGLVVSIISSIFQAIATAVSPDQVTTYDTDDFDFLFSTEVNYSVAGLFVLFLGYLVVLVVAAAIGSAYIGGALDIANGVPVTFGSFFKPRNVGAYIVLGLIAGVITGIGFALCFLPGLIATLFLFFSTVALLDRNLSPIDAIKTSFNLVKNNFGQVFLVWLLTLVITAVGVLLCGVGLLVAAPLALLFQIYAFRKLSGADVAPATP</sequence>
<name>A0A7I7XSU1_9MYCO</name>
<feature type="transmembrane region" description="Helical" evidence="2">
    <location>
        <begin position="131"/>
        <end position="157"/>
    </location>
</feature>
<feature type="transmembrane region" description="Helical" evidence="2">
    <location>
        <begin position="177"/>
        <end position="210"/>
    </location>
</feature>
<keyword evidence="4" id="KW-1185">Reference proteome</keyword>
<accession>A0A7I7XSU1</accession>
<evidence type="ECO:0000256" key="1">
    <source>
        <dbReference type="SAM" id="MobiDB-lite"/>
    </source>
</evidence>
<dbReference type="Proteomes" id="UP000466931">
    <property type="component" value="Chromosome"/>
</dbReference>
<reference evidence="3" key="2">
    <citation type="submission" date="2020-02" db="EMBL/GenBank/DDBJ databases">
        <authorList>
            <person name="Matsumoto Y."/>
            <person name="Motooka D."/>
            <person name="Nakamura S."/>
        </authorList>
    </citation>
    <scope>NUCLEOTIDE SEQUENCE</scope>
    <source>
        <strain evidence="3">JCM 13671</strain>
    </source>
</reference>
<keyword evidence="2" id="KW-0472">Membrane</keyword>
<keyword evidence="2" id="KW-1133">Transmembrane helix</keyword>
<dbReference type="EMBL" id="AP022612">
    <property type="protein sequence ID" value="BBZ32143.1"/>
    <property type="molecule type" value="Genomic_DNA"/>
</dbReference>
<proteinExistence type="predicted"/>
<feature type="region of interest" description="Disordered" evidence="1">
    <location>
        <begin position="1"/>
        <end position="100"/>
    </location>
</feature>
<dbReference type="RefSeq" id="WP_163645311.1">
    <property type="nucleotide sequence ID" value="NZ_AP022612.1"/>
</dbReference>
<dbReference type="AlphaFoldDB" id="A0A7I7XSU1"/>
<protein>
    <recommendedName>
        <fullName evidence="5">Proline and glycine rich transmembrane protein</fullName>
    </recommendedName>
</protein>
<feature type="transmembrane region" description="Helical" evidence="2">
    <location>
        <begin position="294"/>
        <end position="325"/>
    </location>
</feature>
<evidence type="ECO:0000313" key="3">
    <source>
        <dbReference type="EMBL" id="BBZ32143.1"/>
    </source>
</evidence>
<evidence type="ECO:0000256" key="2">
    <source>
        <dbReference type="SAM" id="Phobius"/>
    </source>
</evidence>
<keyword evidence="2" id="KW-0812">Transmembrane</keyword>
<organism evidence="3 4">
    <name type="scientific">Mycolicibacterium confluentis</name>
    <dbReference type="NCBI Taxonomy" id="28047"/>
    <lineage>
        <taxon>Bacteria</taxon>
        <taxon>Bacillati</taxon>
        <taxon>Actinomycetota</taxon>
        <taxon>Actinomycetes</taxon>
        <taxon>Mycobacteriales</taxon>
        <taxon>Mycobacteriaceae</taxon>
        <taxon>Mycolicibacterium</taxon>
    </lineage>
</organism>
<evidence type="ECO:0000313" key="4">
    <source>
        <dbReference type="Proteomes" id="UP000466931"/>
    </source>
</evidence>